<dbReference type="AlphaFoldDB" id="A0A8G2FWU8"/>
<comment type="similarity">
    <text evidence="2 7 9">Belongs to the uroporphyrinogen decarboxylase family.</text>
</comment>
<keyword evidence="10" id="KW-0472">Membrane</keyword>
<feature type="domain" description="Uroporphyrinogen decarboxylase (URO-D)" evidence="11">
    <location>
        <begin position="17"/>
        <end position="26"/>
    </location>
</feature>
<keyword evidence="6 7" id="KW-0627">Porphyrin biosynthesis</keyword>
<dbReference type="InterPro" id="IPR000257">
    <property type="entry name" value="Uroporphyrinogen_deCOase"/>
</dbReference>
<evidence type="ECO:0000256" key="1">
    <source>
        <dbReference type="ARBA" id="ARBA00004804"/>
    </source>
</evidence>
<dbReference type="GO" id="GO:0005829">
    <property type="term" value="C:cytosol"/>
    <property type="evidence" value="ECO:0007669"/>
    <property type="project" value="TreeGrafter"/>
</dbReference>
<comment type="caution">
    <text evidence="12">The sequence shown here is derived from an EMBL/GenBank/DDBJ whole genome shotgun (WGS) entry which is preliminary data.</text>
</comment>
<feature type="binding site" evidence="7">
    <location>
        <begin position="22"/>
        <end position="26"/>
    </location>
    <ligand>
        <name>substrate</name>
    </ligand>
</feature>
<organism evidence="12 13">
    <name type="scientific">Picrophilus torridus (strain ATCC 700027 / DSM 9790 / JCM 10055 / NBRC 100828 / KAW 2/3)</name>
    <dbReference type="NCBI Taxonomy" id="1122961"/>
    <lineage>
        <taxon>Archaea</taxon>
        <taxon>Methanobacteriati</taxon>
        <taxon>Thermoplasmatota</taxon>
        <taxon>Thermoplasmata</taxon>
        <taxon>Thermoplasmatales</taxon>
        <taxon>Picrophilaceae</taxon>
        <taxon>Picrophilus</taxon>
    </lineage>
</organism>
<feature type="binding site" evidence="7">
    <location>
        <position position="199"/>
    </location>
    <ligand>
        <name>substrate</name>
    </ligand>
</feature>
<dbReference type="PANTHER" id="PTHR21091:SF169">
    <property type="entry name" value="UROPORPHYRINOGEN DECARBOXYLASE"/>
    <property type="match status" value="1"/>
</dbReference>
<dbReference type="RefSeq" id="WP_084272776.1">
    <property type="nucleotide sequence ID" value="NZ_FWYE01000002.1"/>
</dbReference>
<evidence type="ECO:0000256" key="8">
    <source>
        <dbReference type="RuleBase" id="RU000554"/>
    </source>
</evidence>
<evidence type="ECO:0000256" key="4">
    <source>
        <dbReference type="ARBA" id="ARBA00022793"/>
    </source>
</evidence>
<evidence type="ECO:0000256" key="9">
    <source>
        <dbReference type="RuleBase" id="RU004169"/>
    </source>
</evidence>
<feature type="binding site" evidence="7">
    <location>
        <position position="71"/>
    </location>
    <ligand>
        <name>substrate</name>
    </ligand>
</feature>
<dbReference type="GO" id="GO:0004853">
    <property type="term" value="F:uroporphyrinogen decarboxylase activity"/>
    <property type="evidence" value="ECO:0007669"/>
    <property type="project" value="UniProtKB-UniRule"/>
</dbReference>
<evidence type="ECO:0000256" key="7">
    <source>
        <dbReference type="HAMAP-Rule" id="MF_00218"/>
    </source>
</evidence>
<name>A0A8G2FWU8_PICTO</name>
<evidence type="ECO:0000256" key="5">
    <source>
        <dbReference type="ARBA" id="ARBA00023239"/>
    </source>
</evidence>
<keyword evidence="10" id="KW-1133">Transmembrane helix</keyword>
<reference evidence="12 13" key="1">
    <citation type="submission" date="2017-04" db="EMBL/GenBank/DDBJ databases">
        <authorList>
            <person name="Varghese N."/>
            <person name="Submissions S."/>
        </authorList>
    </citation>
    <scope>NUCLEOTIDE SEQUENCE [LARGE SCALE GENOMIC DNA]</scope>
    <source>
        <strain evidence="12 13">DSM 9789</strain>
    </source>
</reference>
<keyword evidence="10" id="KW-0812">Transmembrane</keyword>
<dbReference type="CDD" id="cd00717">
    <property type="entry name" value="URO-D"/>
    <property type="match status" value="1"/>
</dbReference>
<accession>A0A8G2FWU8</accession>
<keyword evidence="7" id="KW-0963">Cytoplasm</keyword>
<dbReference type="PROSITE" id="PS00906">
    <property type="entry name" value="UROD_1"/>
    <property type="match status" value="1"/>
</dbReference>
<dbReference type="Pfam" id="PF01208">
    <property type="entry name" value="URO-D"/>
    <property type="match status" value="1"/>
</dbReference>
<comment type="pathway">
    <text evidence="1 7 8">Porphyrin-containing compound metabolism; protoporphyrin-IX biosynthesis; coproporphyrinogen-III from 5-aminolevulinate: step 4/4.</text>
</comment>
<gene>
    <name evidence="7" type="primary">hemE</name>
    <name evidence="12" type="ORF">SAMN02745355_0849</name>
</gene>
<comment type="function">
    <text evidence="7">Catalyzes the decarboxylation of four acetate groups of uroporphyrinogen-III to yield coproporphyrinogen-III.</text>
</comment>
<feature type="binding site" evidence="7">
    <location>
        <position position="145"/>
    </location>
    <ligand>
        <name>substrate</name>
    </ligand>
</feature>
<protein>
    <recommendedName>
        <fullName evidence="3 7">Uroporphyrinogen decarboxylase</fullName>
        <shortName evidence="7">UPD</shortName>
        <shortName evidence="7">URO-D</shortName>
        <ecNumber evidence="3 7">4.1.1.37</ecNumber>
    </recommendedName>
</protein>
<dbReference type="Gene3D" id="3.20.20.210">
    <property type="match status" value="1"/>
</dbReference>
<evidence type="ECO:0000256" key="3">
    <source>
        <dbReference type="ARBA" id="ARBA00012288"/>
    </source>
</evidence>
<keyword evidence="4 7" id="KW-0210">Decarboxylase</keyword>
<dbReference type="EMBL" id="FWYE01000002">
    <property type="protein sequence ID" value="SMD30931.1"/>
    <property type="molecule type" value="Genomic_DNA"/>
</dbReference>
<proteinExistence type="inferred from homology"/>
<feature type="binding site" evidence="7">
    <location>
        <position position="308"/>
    </location>
    <ligand>
        <name>substrate</name>
    </ligand>
</feature>
<dbReference type="UniPathway" id="UPA00251">
    <property type="reaction ID" value="UER00321"/>
</dbReference>
<evidence type="ECO:0000313" key="12">
    <source>
        <dbReference type="EMBL" id="SMD30931.1"/>
    </source>
</evidence>
<dbReference type="GO" id="GO:0006782">
    <property type="term" value="P:protoporphyrinogen IX biosynthetic process"/>
    <property type="evidence" value="ECO:0007669"/>
    <property type="project" value="UniProtKB-UniRule"/>
</dbReference>
<feature type="transmembrane region" description="Helical" evidence="10">
    <location>
        <begin position="128"/>
        <end position="148"/>
    </location>
</feature>
<comment type="catalytic activity">
    <reaction evidence="7 8">
        <text>uroporphyrinogen III + 4 H(+) = coproporphyrinogen III + 4 CO2</text>
        <dbReference type="Rhea" id="RHEA:19865"/>
        <dbReference type="ChEBI" id="CHEBI:15378"/>
        <dbReference type="ChEBI" id="CHEBI:16526"/>
        <dbReference type="ChEBI" id="CHEBI:57308"/>
        <dbReference type="ChEBI" id="CHEBI:57309"/>
        <dbReference type="EC" id="4.1.1.37"/>
    </reaction>
</comment>
<evidence type="ECO:0000256" key="6">
    <source>
        <dbReference type="ARBA" id="ARBA00023244"/>
    </source>
</evidence>
<evidence type="ECO:0000259" key="11">
    <source>
        <dbReference type="PROSITE" id="PS00906"/>
    </source>
</evidence>
<dbReference type="InterPro" id="IPR006361">
    <property type="entry name" value="Uroporphyrinogen_deCO2ase_HemE"/>
</dbReference>
<dbReference type="PANTHER" id="PTHR21091">
    <property type="entry name" value="METHYLTETRAHYDROFOLATE:HOMOCYSTEINE METHYLTRANSFERASE RELATED"/>
    <property type="match status" value="1"/>
</dbReference>
<dbReference type="SUPFAM" id="SSF51726">
    <property type="entry name" value="UROD/MetE-like"/>
    <property type="match status" value="1"/>
</dbReference>
<dbReference type="EC" id="4.1.1.37" evidence="3 7"/>
<dbReference type="InterPro" id="IPR038071">
    <property type="entry name" value="UROD/MetE-like_sf"/>
</dbReference>
<comment type="subunit">
    <text evidence="7">Homodimer.</text>
</comment>
<dbReference type="NCBIfam" id="TIGR01464">
    <property type="entry name" value="hemE"/>
    <property type="match status" value="1"/>
</dbReference>
<dbReference type="Proteomes" id="UP000192315">
    <property type="component" value="Unassembled WGS sequence"/>
</dbReference>
<sequence>MNSFISMIRNGYSDTIPVWFMRQAGRYLKEYNEKKGRMTIKEICMDPELIAGISYDPVRILNVDAAIIFSDITIPLEALGYKIEFLPGGPRIINGYIKNHDMKDIIYFEESNFKYKIYDAIKIFKEKYHFPLIGFSGGLITVLSYIIAGGPDSNLNLTKRSMLSDDKFNDYINIIKDMIIKYIRLQVRAGVDAIQIFDSWLGYLSPQTYENYIKGHIEEILSEINVPVIYFSTGTSSIIEKLSRLNIDYISVDWRLDMKLARSMVNKKGLQGNLDPLIAAYNLRYALKETSDIINAAGRSSYIFNLGHGVIPETPVENLKHIVNFVHHFNQ</sequence>
<dbReference type="HAMAP" id="MF_00218">
    <property type="entry name" value="URO_D"/>
    <property type="match status" value="1"/>
</dbReference>
<keyword evidence="13" id="KW-1185">Reference proteome</keyword>
<evidence type="ECO:0000256" key="2">
    <source>
        <dbReference type="ARBA" id="ARBA00009935"/>
    </source>
</evidence>
<comment type="caution">
    <text evidence="7">Lacks conserved residue(s) required for the propagation of feature annotation.</text>
</comment>
<keyword evidence="5 7" id="KW-0456">Lyase</keyword>
<evidence type="ECO:0000256" key="10">
    <source>
        <dbReference type="SAM" id="Phobius"/>
    </source>
</evidence>
<evidence type="ECO:0000313" key="13">
    <source>
        <dbReference type="Proteomes" id="UP000192315"/>
    </source>
</evidence>
<feature type="site" description="Transition state stabilizer" evidence="7">
    <location>
        <position position="71"/>
    </location>
</feature>
<comment type="subcellular location">
    <subcellularLocation>
        <location evidence="7">Cytoplasm</location>
    </subcellularLocation>
</comment>